<dbReference type="Proteomes" id="UP000053097">
    <property type="component" value="Unassembled WGS sequence"/>
</dbReference>
<organism evidence="1 2">
    <name type="scientific">Ooceraea biroi</name>
    <name type="common">Clonal raider ant</name>
    <name type="synonym">Cerapachys biroi</name>
    <dbReference type="NCBI Taxonomy" id="2015173"/>
    <lineage>
        <taxon>Eukaryota</taxon>
        <taxon>Metazoa</taxon>
        <taxon>Ecdysozoa</taxon>
        <taxon>Arthropoda</taxon>
        <taxon>Hexapoda</taxon>
        <taxon>Insecta</taxon>
        <taxon>Pterygota</taxon>
        <taxon>Neoptera</taxon>
        <taxon>Endopterygota</taxon>
        <taxon>Hymenoptera</taxon>
        <taxon>Apocrita</taxon>
        <taxon>Aculeata</taxon>
        <taxon>Formicoidea</taxon>
        <taxon>Formicidae</taxon>
        <taxon>Dorylinae</taxon>
        <taxon>Ooceraea</taxon>
    </lineage>
</organism>
<accession>A0A026WIN0</accession>
<reference evidence="1 2" key="1">
    <citation type="journal article" date="2014" name="Curr. Biol.">
        <title>The genome of the clonal raider ant Cerapachys biroi.</title>
        <authorList>
            <person name="Oxley P.R."/>
            <person name="Ji L."/>
            <person name="Fetter-Pruneda I."/>
            <person name="McKenzie S.K."/>
            <person name="Li C."/>
            <person name="Hu H."/>
            <person name="Zhang G."/>
            <person name="Kronauer D.J."/>
        </authorList>
    </citation>
    <scope>NUCLEOTIDE SEQUENCE [LARGE SCALE GENOMIC DNA]</scope>
</reference>
<sequence length="159" mass="18393">MATPPDSPGPEEAFFDFESTRARQQTTRPVPIEELLRQTKFSRQEIRVMYRGFKQVYHDLAALLISIDAYVDLWGVANSVKSSRTFNDATALVHNAFCGFLEISFHMLDTNEKYPSRELAKLQIRDRRMSLFPNFLNFAIRNTNNFIVGRVIERQAVTD</sequence>
<dbReference type="AlphaFoldDB" id="A0A026WIN0"/>
<keyword evidence="2" id="KW-1185">Reference proteome</keyword>
<name>A0A026WIN0_OOCBI</name>
<evidence type="ECO:0000313" key="2">
    <source>
        <dbReference type="Proteomes" id="UP000053097"/>
    </source>
</evidence>
<dbReference type="EMBL" id="KK107231">
    <property type="protein sequence ID" value="EZA54959.1"/>
    <property type="molecule type" value="Genomic_DNA"/>
</dbReference>
<dbReference type="STRING" id="2015173.A0A026WIN0"/>
<gene>
    <name evidence="1" type="ORF">X777_04422</name>
</gene>
<protein>
    <submittedName>
        <fullName evidence="1">Uncharacterized protein</fullName>
    </submittedName>
</protein>
<dbReference type="Gene3D" id="1.10.238.10">
    <property type="entry name" value="EF-hand"/>
    <property type="match status" value="1"/>
</dbReference>
<evidence type="ECO:0000313" key="1">
    <source>
        <dbReference type="EMBL" id="EZA54959.1"/>
    </source>
</evidence>
<dbReference type="OrthoDB" id="191686at2759"/>
<proteinExistence type="predicted"/>